<evidence type="ECO:0000256" key="1">
    <source>
        <dbReference type="SAM" id="MobiDB-lite"/>
    </source>
</evidence>
<sequence length="41" mass="4625">MVFVVFNIENANTGSLTYTPLLGRERESEPKGRRSNRTAGR</sequence>
<protein>
    <submittedName>
        <fullName evidence="2">Uncharacterized protein</fullName>
    </submittedName>
</protein>
<dbReference type="EMBL" id="BK014804">
    <property type="protein sequence ID" value="DAD76518.1"/>
    <property type="molecule type" value="Genomic_DNA"/>
</dbReference>
<organism evidence="2">
    <name type="scientific">Siphoviridae sp. ctqpo8</name>
    <dbReference type="NCBI Taxonomy" id="2826469"/>
    <lineage>
        <taxon>Viruses</taxon>
        <taxon>Duplodnaviria</taxon>
        <taxon>Heunggongvirae</taxon>
        <taxon>Uroviricota</taxon>
        <taxon>Caudoviricetes</taxon>
    </lineage>
</organism>
<reference evidence="2" key="1">
    <citation type="journal article" date="2021" name="Proc. Natl. Acad. Sci. U.S.A.">
        <title>A Catalog of Tens of Thousands of Viruses from Human Metagenomes Reveals Hidden Associations with Chronic Diseases.</title>
        <authorList>
            <person name="Tisza M.J."/>
            <person name="Buck C.B."/>
        </authorList>
    </citation>
    <scope>NUCLEOTIDE SEQUENCE</scope>
    <source>
        <strain evidence="2">Ctqpo8</strain>
    </source>
</reference>
<feature type="compositionally biased region" description="Basic and acidic residues" evidence="1">
    <location>
        <begin position="23"/>
        <end position="32"/>
    </location>
</feature>
<evidence type="ECO:0000313" key="2">
    <source>
        <dbReference type="EMBL" id="DAD76518.1"/>
    </source>
</evidence>
<feature type="region of interest" description="Disordered" evidence="1">
    <location>
        <begin position="15"/>
        <end position="41"/>
    </location>
</feature>
<proteinExistence type="predicted"/>
<name>A0A8S5M2V3_9CAUD</name>
<accession>A0A8S5M2V3</accession>